<dbReference type="EMBL" id="JABCKV010000221">
    <property type="protein sequence ID" value="KAG5642044.1"/>
    <property type="molecule type" value="Genomic_DNA"/>
</dbReference>
<feature type="compositionally biased region" description="Acidic residues" evidence="1">
    <location>
        <begin position="478"/>
        <end position="495"/>
    </location>
</feature>
<feature type="region of interest" description="Disordered" evidence="1">
    <location>
        <begin position="295"/>
        <end position="529"/>
    </location>
</feature>
<gene>
    <name evidence="2" type="ORF">DXG03_003742</name>
</gene>
<comment type="caution">
    <text evidence="2">The sequence shown here is derived from an EMBL/GenBank/DDBJ whole genome shotgun (WGS) entry which is preliminary data.</text>
</comment>
<feature type="compositionally biased region" description="Pro residues" evidence="1">
    <location>
        <begin position="463"/>
        <end position="473"/>
    </location>
</feature>
<reference evidence="2" key="2">
    <citation type="submission" date="2021-10" db="EMBL/GenBank/DDBJ databases">
        <title>Phylogenomics reveals ancestral predisposition of the termite-cultivated fungus Termitomyces towards a domesticated lifestyle.</title>
        <authorList>
            <person name="Auxier B."/>
            <person name="Grum-Grzhimaylo A."/>
            <person name="Cardenas M.E."/>
            <person name="Lodge J.D."/>
            <person name="Laessoe T."/>
            <person name="Pedersen O."/>
            <person name="Smith M.E."/>
            <person name="Kuyper T.W."/>
            <person name="Franco-Molano E.A."/>
            <person name="Baroni T.J."/>
            <person name="Aanen D.K."/>
        </authorList>
    </citation>
    <scope>NUCLEOTIDE SEQUENCE</scope>
    <source>
        <strain evidence="2">AP01</strain>
        <tissue evidence="2">Mycelium</tissue>
    </source>
</reference>
<keyword evidence="3" id="KW-1185">Reference proteome</keyword>
<organism evidence="2 3">
    <name type="scientific">Asterophora parasitica</name>
    <dbReference type="NCBI Taxonomy" id="117018"/>
    <lineage>
        <taxon>Eukaryota</taxon>
        <taxon>Fungi</taxon>
        <taxon>Dikarya</taxon>
        <taxon>Basidiomycota</taxon>
        <taxon>Agaricomycotina</taxon>
        <taxon>Agaricomycetes</taxon>
        <taxon>Agaricomycetidae</taxon>
        <taxon>Agaricales</taxon>
        <taxon>Tricholomatineae</taxon>
        <taxon>Lyophyllaceae</taxon>
        <taxon>Asterophora</taxon>
    </lineage>
</organism>
<name>A0A9P7KAF4_9AGAR</name>
<sequence>MSKYSSKTRPRSTTKSGYTVFYATSQSSASGSTLSTDVPGAYVDYMAKKRAALCQIEEIPSSMRGSPGAEDDAVSQSRVDDLRKRVQEAFTYANGDTADGKWGTVVQLLRLPVARRTRWLGSTTDGQPPEESSIGWINARTEREWEEWEGRFKQQLLLKQRVQSWQQKVEDTPVQHGPVVSISLDREEPEQSEPLKVKRATTLQNVTVRNQSALSFPVVKRSSLNVVGKPKPTQKSGSNGAIPVAGPSRRAPESQVDKTSSPANAPRKVIEDLSETVRTLNVPLFAERSNTRVKSFLPPSFPSELQTSTPNAKTDRRRKPEPIILVPPSSPLLTPPSVRAYGSQRKLGVSSSLPEPPSTPTRYPKPTSAIASPRISIREKRARSVTPQHAAIKQVKKARTEPVLPVSTPEARVTQSTPAVPITPEITPQRKQLPKLTELLASSKKAKISPRSKTLLRKELLSPPLPEPLPAPPRKAEDEEEEEGEQEEQEPPPEVENDKETFQHSIFDGQDPDTDTYEPLNDTDLGSRVGLHYGIASPAKSLSSLAASESDDEEVHDPLADLDLDMDMSGFEPPFASTQAGAGGGWVGYNSQFDVDGKVDLVSKFIEKDVDFDGWLRDPSAEVEEEDPVESQ</sequence>
<reference evidence="2" key="1">
    <citation type="submission" date="2020-07" db="EMBL/GenBank/DDBJ databases">
        <authorList>
            <person name="Nieuwenhuis M."/>
            <person name="Van De Peppel L.J.J."/>
        </authorList>
    </citation>
    <scope>NUCLEOTIDE SEQUENCE</scope>
    <source>
        <strain evidence="2">AP01</strain>
        <tissue evidence="2">Mycelium</tissue>
    </source>
</reference>
<accession>A0A9P7KAF4</accession>
<evidence type="ECO:0000313" key="2">
    <source>
        <dbReference type="EMBL" id="KAG5642044.1"/>
    </source>
</evidence>
<feature type="compositionally biased region" description="Polar residues" evidence="1">
    <location>
        <begin position="303"/>
        <end position="312"/>
    </location>
</feature>
<evidence type="ECO:0000256" key="1">
    <source>
        <dbReference type="SAM" id="MobiDB-lite"/>
    </source>
</evidence>
<dbReference type="Proteomes" id="UP000775547">
    <property type="component" value="Unassembled WGS sequence"/>
</dbReference>
<proteinExistence type="predicted"/>
<protein>
    <submittedName>
        <fullName evidence="2">Uncharacterized protein</fullName>
    </submittedName>
</protein>
<feature type="region of interest" description="Disordered" evidence="1">
    <location>
        <begin position="225"/>
        <end position="267"/>
    </location>
</feature>
<dbReference type="AlphaFoldDB" id="A0A9P7KAF4"/>
<evidence type="ECO:0000313" key="3">
    <source>
        <dbReference type="Proteomes" id="UP000775547"/>
    </source>
</evidence>
<dbReference type="OrthoDB" id="3218262at2759"/>